<name>G2QKD7_THET4</name>
<evidence type="ECO:0000313" key="2">
    <source>
        <dbReference type="EMBL" id="AEO60043.1"/>
    </source>
</evidence>
<dbReference type="VEuPathDB" id="FungiDB:MYCTH_2308847"/>
<feature type="compositionally biased region" description="Low complexity" evidence="1">
    <location>
        <begin position="490"/>
        <end position="516"/>
    </location>
</feature>
<feature type="region of interest" description="Disordered" evidence="1">
    <location>
        <begin position="109"/>
        <end position="143"/>
    </location>
</feature>
<proteinExistence type="predicted"/>
<dbReference type="OMA" id="TYRWHRT"/>
<dbReference type="EMBL" id="CP003006">
    <property type="protein sequence ID" value="AEO60043.1"/>
    <property type="molecule type" value="Genomic_DNA"/>
</dbReference>
<feature type="region of interest" description="Disordered" evidence="1">
    <location>
        <begin position="1"/>
        <end position="33"/>
    </location>
</feature>
<dbReference type="eggNOG" id="ENOG502SJYB">
    <property type="taxonomic scope" value="Eukaryota"/>
</dbReference>
<dbReference type="AlphaFoldDB" id="G2QKD7"/>
<dbReference type="OrthoDB" id="5336565at2759"/>
<evidence type="ECO:0000256" key="1">
    <source>
        <dbReference type="SAM" id="MobiDB-lite"/>
    </source>
</evidence>
<accession>G2QKD7</accession>
<dbReference type="InParanoid" id="G2QKD7"/>
<feature type="compositionally biased region" description="Low complexity" evidence="1">
    <location>
        <begin position="109"/>
        <end position="125"/>
    </location>
</feature>
<keyword evidence="3" id="KW-1185">Reference proteome</keyword>
<reference evidence="2 3" key="1">
    <citation type="journal article" date="2011" name="Nat. Biotechnol.">
        <title>Comparative genomic analysis of the thermophilic biomass-degrading fungi Myceliophthora thermophila and Thielavia terrestris.</title>
        <authorList>
            <person name="Berka R.M."/>
            <person name="Grigoriev I.V."/>
            <person name="Otillar R."/>
            <person name="Salamov A."/>
            <person name="Grimwood J."/>
            <person name="Reid I."/>
            <person name="Ishmael N."/>
            <person name="John T."/>
            <person name="Darmond C."/>
            <person name="Moisan M.-C."/>
            <person name="Henrissat B."/>
            <person name="Coutinho P.M."/>
            <person name="Lombard V."/>
            <person name="Natvig D.O."/>
            <person name="Lindquist E."/>
            <person name="Schmutz J."/>
            <person name="Lucas S."/>
            <person name="Harris P."/>
            <person name="Powlowski J."/>
            <person name="Bellemare A."/>
            <person name="Taylor D."/>
            <person name="Butler G."/>
            <person name="de Vries R.P."/>
            <person name="Allijn I.E."/>
            <person name="van den Brink J."/>
            <person name="Ushinsky S."/>
            <person name="Storms R."/>
            <person name="Powell A.J."/>
            <person name="Paulsen I.T."/>
            <person name="Elbourne L.D.H."/>
            <person name="Baker S.E."/>
            <person name="Magnuson J."/>
            <person name="LaBoissiere S."/>
            <person name="Clutterbuck A.J."/>
            <person name="Martinez D."/>
            <person name="Wogulis M."/>
            <person name="de Leon A.L."/>
            <person name="Rey M.W."/>
            <person name="Tsang A."/>
        </authorList>
    </citation>
    <scope>NUCLEOTIDE SEQUENCE [LARGE SCALE GENOMIC DNA]</scope>
    <source>
        <strain evidence="3">ATCC 42464 / BCRC 31852 / DSM 1799</strain>
    </source>
</reference>
<feature type="region of interest" description="Disordered" evidence="1">
    <location>
        <begin position="490"/>
        <end position="526"/>
    </location>
</feature>
<dbReference type="GeneID" id="11511048"/>
<evidence type="ECO:0000313" key="3">
    <source>
        <dbReference type="Proteomes" id="UP000007322"/>
    </source>
</evidence>
<dbReference type="Proteomes" id="UP000007322">
    <property type="component" value="Chromosome 5"/>
</dbReference>
<feature type="compositionally biased region" description="Basic residues" evidence="1">
    <location>
        <begin position="517"/>
        <end position="526"/>
    </location>
</feature>
<feature type="region of interest" description="Disordered" evidence="1">
    <location>
        <begin position="466"/>
        <end position="485"/>
    </location>
</feature>
<feature type="compositionally biased region" description="Basic and acidic residues" evidence="1">
    <location>
        <begin position="11"/>
        <end position="21"/>
    </location>
</feature>
<dbReference type="KEGG" id="mtm:MYCTH_2308847"/>
<gene>
    <name evidence="2" type="ORF">MYCTH_2308847</name>
</gene>
<organism evidence="2 3">
    <name type="scientific">Thermothelomyces thermophilus (strain ATCC 42464 / BCRC 31852 / DSM 1799)</name>
    <name type="common">Sporotrichum thermophile</name>
    <dbReference type="NCBI Taxonomy" id="573729"/>
    <lineage>
        <taxon>Eukaryota</taxon>
        <taxon>Fungi</taxon>
        <taxon>Dikarya</taxon>
        <taxon>Ascomycota</taxon>
        <taxon>Pezizomycotina</taxon>
        <taxon>Sordariomycetes</taxon>
        <taxon>Sordariomycetidae</taxon>
        <taxon>Sordariales</taxon>
        <taxon>Chaetomiaceae</taxon>
        <taxon>Thermothelomyces</taxon>
    </lineage>
</organism>
<feature type="compositionally biased region" description="Polar residues" evidence="1">
    <location>
        <begin position="127"/>
        <end position="137"/>
    </location>
</feature>
<dbReference type="STRING" id="573729.G2QKD7"/>
<dbReference type="HOGENOM" id="CLU_023878_2_0_1"/>
<dbReference type="RefSeq" id="XP_003665288.1">
    <property type="nucleotide sequence ID" value="XM_003665240.1"/>
</dbReference>
<sequence>MARAQPRKRARADDLSQEHCPNKKIKSRDRLHGSSNFPPEFWDNLSKIWLTPRALRELDRRNSTRAPEPAMPVVYTTDLARFARHGGPDLRHLWGYPEPKSAVRTISCSRSIASSSQRTKSTKSTEATDVSSRTKPSSAYDKNFEQHLNDNNVYLHGRKSKPNNKVDLYESRLSLSPSKFSDSAFERFQDEHDHLGSEGDVMRKIIPVISGSTNIHNSGEMLFNNLESITDGTMGDVKPDFYDGAYFGDIDAAVRNDLNSLIIPSNTNAARRPIAPNFFLEAKAPLGRADVAKRQAGLDGAIGARAMHALQNYGKEEPAFDGNAYTYSSTYHAGTGTLKLYAHHVTAPTTPGGRPEYHMTQVDGWDLTGNIDCFRRGVTAFRNARDLAKEHRDRFIQAANARARQTDTEALSEAEITVAVAEQYEDSTADESVDCEDYVESQAVGTENHATSQDVGEGLTLPEYLHEEEEEPSQQPTLLGAEPAMSFATSFTSSFTVQSQTSSKRNRASNSPPSNSRPRKKHDPAK</sequence>
<feature type="compositionally biased region" description="Basic residues" evidence="1">
    <location>
        <begin position="1"/>
        <end position="10"/>
    </location>
</feature>
<protein>
    <submittedName>
        <fullName evidence="2">Uncharacterized protein</fullName>
    </submittedName>
</protein>